<comment type="similarity">
    <text evidence="1 4">Belongs to the HscB family.</text>
</comment>
<proteinExistence type="inferred from homology"/>
<evidence type="ECO:0000256" key="2">
    <source>
        <dbReference type="ARBA" id="ARBA00023186"/>
    </source>
</evidence>
<dbReference type="GO" id="GO:0044571">
    <property type="term" value="P:[2Fe-2S] cluster assembly"/>
    <property type="evidence" value="ECO:0007669"/>
    <property type="project" value="InterPro"/>
</dbReference>
<dbReference type="InterPro" id="IPR036869">
    <property type="entry name" value="J_dom_sf"/>
</dbReference>
<dbReference type="GO" id="GO:0001671">
    <property type="term" value="F:ATPase activator activity"/>
    <property type="evidence" value="ECO:0007669"/>
    <property type="project" value="InterPro"/>
</dbReference>
<dbReference type="SUPFAM" id="SSF46565">
    <property type="entry name" value="Chaperone J-domain"/>
    <property type="match status" value="1"/>
</dbReference>
<dbReference type="GO" id="GO:0051087">
    <property type="term" value="F:protein-folding chaperone binding"/>
    <property type="evidence" value="ECO:0007669"/>
    <property type="project" value="InterPro"/>
</dbReference>
<dbReference type="GO" id="GO:0006457">
    <property type="term" value="P:protein folding"/>
    <property type="evidence" value="ECO:0007669"/>
    <property type="project" value="UniProtKB-UniRule"/>
</dbReference>
<dbReference type="Pfam" id="PF07743">
    <property type="entry name" value="HSCB_C"/>
    <property type="match status" value="1"/>
</dbReference>
<evidence type="ECO:0000313" key="6">
    <source>
        <dbReference type="EMBL" id="AIA54690.1"/>
    </source>
</evidence>
<dbReference type="SUPFAM" id="SSF47144">
    <property type="entry name" value="HSC20 (HSCB), C-terminal oligomerisation domain"/>
    <property type="match status" value="1"/>
</dbReference>
<dbReference type="PANTHER" id="PTHR14021">
    <property type="entry name" value="IRON-SULFUR CLUSTER CO-CHAPERONE PROTEIN HSCB"/>
    <property type="match status" value="1"/>
</dbReference>
<protein>
    <recommendedName>
        <fullName evidence="4">Co-chaperone protein HscB homolog</fullName>
    </recommendedName>
</protein>
<name>A0A059ZST5_ACICK</name>
<evidence type="ECO:0000256" key="3">
    <source>
        <dbReference type="ARBA" id="ARBA00025596"/>
    </source>
</evidence>
<dbReference type="InterPro" id="IPR009073">
    <property type="entry name" value="HscB_oligo_C"/>
</dbReference>
<dbReference type="GO" id="GO:1990230">
    <property type="term" value="C:iron-sulfur cluster transfer complex"/>
    <property type="evidence" value="ECO:0007669"/>
    <property type="project" value="TreeGrafter"/>
</dbReference>
<dbReference type="HAMAP" id="MF_00682">
    <property type="entry name" value="HscB"/>
    <property type="match status" value="1"/>
</dbReference>
<dbReference type="InterPro" id="IPR004640">
    <property type="entry name" value="HscB"/>
</dbReference>
<evidence type="ECO:0000259" key="5">
    <source>
        <dbReference type="PROSITE" id="PS50076"/>
    </source>
</evidence>
<comment type="function">
    <text evidence="3 4">Co-chaperone involved in the maturation of iron-sulfur cluster-containing proteins. Seems to help targeting proteins to be folded toward HscA.</text>
</comment>
<dbReference type="InterPro" id="IPR001623">
    <property type="entry name" value="DnaJ_domain"/>
</dbReference>
<dbReference type="Proteomes" id="UP000005522">
    <property type="component" value="Chromosome"/>
</dbReference>
<dbReference type="Gene3D" id="1.20.1280.20">
    <property type="entry name" value="HscB, C-terminal domain"/>
    <property type="match status" value="1"/>
</dbReference>
<dbReference type="Gene3D" id="1.10.287.110">
    <property type="entry name" value="DnaJ domain"/>
    <property type="match status" value="1"/>
</dbReference>
<dbReference type="GO" id="GO:0051259">
    <property type="term" value="P:protein complex oligomerization"/>
    <property type="evidence" value="ECO:0007669"/>
    <property type="project" value="InterPro"/>
</dbReference>
<dbReference type="PANTHER" id="PTHR14021:SF15">
    <property type="entry name" value="IRON-SULFUR CLUSTER CO-CHAPERONE PROTEIN HSCB"/>
    <property type="match status" value="1"/>
</dbReference>
<dbReference type="InterPro" id="IPR036386">
    <property type="entry name" value="HscB_C_sf"/>
</dbReference>
<dbReference type="eggNOG" id="COG1076">
    <property type="taxonomic scope" value="Bacteria"/>
</dbReference>
<evidence type="ECO:0000313" key="7">
    <source>
        <dbReference type="Proteomes" id="UP000005522"/>
    </source>
</evidence>
<dbReference type="PROSITE" id="PS50076">
    <property type="entry name" value="DNAJ_2"/>
    <property type="match status" value="1"/>
</dbReference>
<keyword evidence="2 4" id="KW-0143">Chaperone</keyword>
<dbReference type="KEGG" id="acz:Acaty_c0813"/>
<evidence type="ECO:0000256" key="1">
    <source>
        <dbReference type="ARBA" id="ARBA00010476"/>
    </source>
</evidence>
<reference evidence="6 7" key="1">
    <citation type="journal article" date="2009" name="J. Bacteriol.">
        <title>Draft genome sequence of the extremely acidophilic bacterium Acidithiobacillus caldus ATCC 51756 reveals metabolic versatility in the genus Acidithiobacillus.</title>
        <authorList>
            <person name="Valdes J."/>
            <person name="Quatrini R."/>
            <person name="Hallberg K."/>
            <person name="Dopson M."/>
            <person name="Valenzuela P.D."/>
            <person name="Holmes D.S."/>
        </authorList>
    </citation>
    <scope>NUCLEOTIDE SEQUENCE [LARGE SCALE GENOMIC DNA]</scope>
    <source>
        <strain evidence="7">ATCC 51756 / DSM 8584 / KU</strain>
    </source>
</reference>
<dbReference type="AlphaFoldDB" id="A0A059ZST5"/>
<dbReference type="EMBL" id="CP005986">
    <property type="protein sequence ID" value="AIA54690.1"/>
    <property type="molecule type" value="Genomic_DNA"/>
</dbReference>
<dbReference type="NCBIfam" id="TIGR00714">
    <property type="entry name" value="hscB"/>
    <property type="match status" value="1"/>
</dbReference>
<organism evidence="6 7">
    <name type="scientific">Acidithiobacillus caldus (strain ATCC 51756 / DSM 8584 / KU)</name>
    <dbReference type="NCBI Taxonomy" id="637389"/>
    <lineage>
        <taxon>Bacteria</taxon>
        <taxon>Pseudomonadati</taxon>
        <taxon>Pseudomonadota</taxon>
        <taxon>Acidithiobacillia</taxon>
        <taxon>Acidithiobacillales</taxon>
        <taxon>Acidithiobacillaceae</taxon>
        <taxon>Acidithiobacillus</taxon>
    </lineage>
</organism>
<comment type="subunit">
    <text evidence="4">Interacts with HscA and stimulates its ATPase activity.</text>
</comment>
<evidence type="ECO:0000256" key="4">
    <source>
        <dbReference type="HAMAP-Rule" id="MF_00682"/>
    </source>
</evidence>
<feature type="domain" description="J" evidence="5">
    <location>
        <begin position="17"/>
        <end position="89"/>
    </location>
</feature>
<accession>A0A059ZST5</accession>
<dbReference type="HOGENOM" id="CLU_068529_2_0_6"/>
<sequence>MLCPACSALLPFDPSCSLFASLGLPESYALDAADLRERALDLQRHLHPDRFARASASLQRRSLEWSTRINEAAAVLGDPLRRADYLFARRFGHSALGEAQGSIRDPELLMRQMEYREQLESIAKARDQAALDDLRRQIGQDEQSLQQRVAAAFAREDSDGEALAAALQEWQYLRKLRAELERREESWDFA</sequence>
<gene>
    <name evidence="4" type="primary">hscB</name>
    <name evidence="6" type="ORF">Acaty_c0813</name>
</gene>